<reference evidence="2" key="1">
    <citation type="submission" date="2023-07" db="EMBL/GenBank/DDBJ databases">
        <title>Chromosome-level Genome Assembly of Striped Snakehead (Channa striata).</title>
        <authorList>
            <person name="Liu H."/>
        </authorList>
    </citation>
    <scope>NUCLEOTIDE SEQUENCE</scope>
    <source>
        <strain evidence="2">Gz</strain>
        <tissue evidence="2">Muscle</tissue>
    </source>
</reference>
<evidence type="ECO:0000313" key="2">
    <source>
        <dbReference type="EMBL" id="KAK2853553.1"/>
    </source>
</evidence>
<proteinExistence type="predicted"/>
<dbReference type="AlphaFoldDB" id="A0AA88NH16"/>
<comment type="caution">
    <text evidence="2">The sequence shown here is derived from an EMBL/GenBank/DDBJ whole genome shotgun (WGS) entry which is preliminary data.</text>
</comment>
<dbReference type="EMBL" id="JAUPFM010000004">
    <property type="protein sequence ID" value="KAK2853553.1"/>
    <property type="molecule type" value="Genomic_DNA"/>
</dbReference>
<evidence type="ECO:0000256" key="1">
    <source>
        <dbReference type="SAM" id="MobiDB-lite"/>
    </source>
</evidence>
<protein>
    <submittedName>
        <fullName evidence="2">Uncharacterized protein</fullName>
    </submittedName>
</protein>
<evidence type="ECO:0000313" key="3">
    <source>
        <dbReference type="Proteomes" id="UP001187415"/>
    </source>
</evidence>
<feature type="region of interest" description="Disordered" evidence="1">
    <location>
        <begin position="78"/>
        <end position="97"/>
    </location>
</feature>
<accession>A0AA88NH16</accession>
<name>A0AA88NH16_CHASR</name>
<feature type="compositionally biased region" description="Basic and acidic residues" evidence="1">
    <location>
        <begin position="86"/>
        <end position="97"/>
    </location>
</feature>
<keyword evidence="3" id="KW-1185">Reference proteome</keyword>
<feature type="region of interest" description="Disordered" evidence="1">
    <location>
        <begin position="32"/>
        <end position="67"/>
    </location>
</feature>
<dbReference type="Proteomes" id="UP001187415">
    <property type="component" value="Unassembled WGS sequence"/>
</dbReference>
<gene>
    <name evidence="2" type="ORF">Q5P01_006214</name>
</gene>
<organism evidence="2 3">
    <name type="scientific">Channa striata</name>
    <name type="common">Snakehead murrel</name>
    <name type="synonym">Ophicephalus striatus</name>
    <dbReference type="NCBI Taxonomy" id="64152"/>
    <lineage>
        <taxon>Eukaryota</taxon>
        <taxon>Metazoa</taxon>
        <taxon>Chordata</taxon>
        <taxon>Craniata</taxon>
        <taxon>Vertebrata</taxon>
        <taxon>Euteleostomi</taxon>
        <taxon>Actinopterygii</taxon>
        <taxon>Neopterygii</taxon>
        <taxon>Teleostei</taxon>
        <taxon>Neoteleostei</taxon>
        <taxon>Acanthomorphata</taxon>
        <taxon>Anabantaria</taxon>
        <taxon>Anabantiformes</taxon>
        <taxon>Channoidei</taxon>
        <taxon>Channidae</taxon>
        <taxon>Channa</taxon>
    </lineage>
</organism>
<sequence>MGSGVALRLRWRSVRLHKHRAHCTALLWSSGHRADSQHNQHNRQGYAAQLQRSPRPQPRPPARSTAPSLLSITVTSSLGDQCQSLERQKEGKRREDREKGRNNLFILACADCQLETAKGNEECVLCSVRTS</sequence>